<protein>
    <submittedName>
        <fullName evidence="2">Uncharacterized protein</fullName>
    </submittedName>
</protein>
<dbReference type="EMBL" id="JBHTMB010000203">
    <property type="protein sequence ID" value="MFD1236088.1"/>
    <property type="molecule type" value="Genomic_DNA"/>
</dbReference>
<feature type="compositionally biased region" description="Basic and acidic residues" evidence="1">
    <location>
        <begin position="254"/>
        <end position="265"/>
    </location>
</feature>
<dbReference type="Proteomes" id="UP001597182">
    <property type="component" value="Unassembled WGS sequence"/>
</dbReference>
<keyword evidence="3" id="KW-1185">Reference proteome</keyword>
<sequence>MSKAASEYPDGSVGRYVQERWGKSTGDAGRPSPPADEDEPADDRQAPPAAEASRMPTRSVPETTSARETTATAQTPPAAEPAELRPGVTAPAPTEAEPLYRRRDTARPPARETAAAAPVEQPERPAARAVEHEEPVRGAGAVWGASIPDLPAEDLESEIDPMTPGHGIPAVDGPAGTASRTPAAPRRPDAGEFYPSPPRTSAPGTSEPAPDADLGTAPTAGPGGQATGGRRPGDQGTGGDRSVPHLRAAPTHGGTDRDAAAARVT</sequence>
<evidence type="ECO:0000313" key="2">
    <source>
        <dbReference type="EMBL" id="MFD1236088.1"/>
    </source>
</evidence>
<comment type="caution">
    <text evidence="2">The sequence shown here is derived from an EMBL/GenBank/DDBJ whole genome shotgun (WGS) entry which is preliminary data.</text>
</comment>
<feature type="compositionally biased region" description="Basic and acidic residues" evidence="1">
    <location>
        <begin position="98"/>
        <end position="110"/>
    </location>
</feature>
<accession>A0ABW3VMC0</accession>
<evidence type="ECO:0000256" key="1">
    <source>
        <dbReference type="SAM" id="MobiDB-lite"/>
    </source>
</evidence>
<feature type="compositionally biased region" description="Low complexity" evidence="1">
    <location>
        <begin position="63"/>
        <end position="81"/>
    </location>
</feature>
<feature type="non-terminal residue" evidence="2">
    <location>
        <position position="265"/>
    </location>
</feature>
<feature type="compositionally biased region" description="Basic and acidic residues" evidence="1">
    <location>
        <begin position="121"/>
        <end position="136"/>
    </location>
</feature>
<evidence type="ECO:0000313" key="3">
    <source>
        <dbReference type="Proteomes" id="UP001597182"/>
    </source>
</evidence>
<organism evidence="2 3">
    <name type="scientific">Pseudonocardia benzenivorans</name>
    <dbReference type="NCBI Taxonomy" id="228005"/>
    <lineage>
        <taxon>Bacteria</taxon>
        <taxon>Bacillati</taxon>
        <taxon>Actinomycetota</taxon>
        <taxon>Actinomycetes</taxon>
        <taxon>Pseudonocardiales</taxon>
        <taxon>Pseudonocardiaceae</taxon>
        <taxon>Pseudonocardia</taxon>
    </lineage>
</organism>
<feature type="region of interest" description="Disordered" evidence="1">
    <location>
        <begin position="1"/>
        <end position="265"/>
    </location>
</feature>
<reference evidence="3" key="1">
    <citation type="journal article" date="2019" name="Int. J. Syst. Evol. Microbiol.">
        <title>The Global Catalogue of Microorganisms (GCM) 10K type strain sequencing project: providing services to taxonomists for standard genome sequencing and annotation.</title>
        <authorList>
            <consortium name="The Broad Institute Genomics Platform"/>
            <consortium name="The Broad Institute Genome Sequencing Center for Infectious Disease"/>
            <person name="Wu L."/>
            <person name="Ma J."/>
        </authorList>
    </citation>
    <scope>NUCLEOTIDE SEQUENCE [LARGE SCALE GENOMIC DNA]</scope>
    <source>
        <strain evidence="3">CCUG 49018</strain>
    </source>
</reference>
<name>A0ABW3VMC0_9PSEU</name>
<proteinExistence type="predicted"/>
<gene>
    <name evidence="2" type="ORF">ACFQ34_22585</name>
</gene>